<dbReference type="GO" id="GO:0005886">
    <property type="term" value="C:plasma membrane"/>
    <property type="evidence" value="ECO:0007669"/>
    <property type="project" value="UniProtKB-SubCell"/>
</dbReference>
<keyword evidence="3 6" id="KW-0812">Transmembrane</keyword>
<keyword evidence="4 6" id="KW-1133">Transmembrane helix</keyword>
<feature type="transmembrane region" description="Helical" evidence="6">
    <location>
        <begin position="833"/>
        <end position="852"/>
    </location>
</feature>
<dbReference type="Gene3D" id="1.20.1640.10">
    <property type="entry name" value="Multidrug efflux transporter AcrB transmembrane domain"/>
    <property type="match status" value="2"/>
</dbReference>
<dbReference type="KEGG" id="bana:BARAN1_0549"/>
<protein>
    <submittedName>
        <fullName evidence="8">RND superfamily exporter</fullName>
    </submittedName>
</protein>
<organism evidence="8 9">
    <name type="scientific">Candidatus Bipolaricaulis anaerobius</name>
    <dbReference type="NCBI Taxonomy" id="2026885"/>
    <lineage>
        <taxon>Bacteria</taxon>
        <taxon>Candidatus Bipolaricaulota</taxon>
        <taxon>Candidatus Bipolaricaulia</taxon>
        <taxon>Candidatus Bipolaricaulales</taxon>
        <taxon>Candidatus Bipolaricaulaceae</taxon>
        <taxon>Candidatus Bipolaricaulis</taxon>
    </lineage>
</organism>
<evidence type="ECO:0000256" key="4">
    <source>
        <dbReference type="ARBA" id="ARBA00022989"/>
    </source>
</evidence>
<dbReference type="PANTHER" id="PTHR33406">
    <property type="entry name" value="MEMBRANE PROTEIN MJ1562-RELATED"/>
    <property type="match status" value="1"/>
</dbReference>
<evidence type="ECO:0000259" key="7">
    <source>
        <dbReference type="PROSITE" id="PS50156"/>
    </source>
</evidence>
<feature type="transmembrane region" description="Helical" evidence="6">
    <location>
        <begin position="872"/>
        <end position="893"/>
    </location>
</feature>
<keyword evidence="2" id="KW-1003">Cell membrane</keyword>
<dbReference type="InterPro" id="IPR050545">
    <property type="entry name" value="Mycobact_MmpL"/>
</dbReference>
<proteinExistence type="predicted"/>
<dbReference type="Pfam" id="PF03176">
    <property type="entry name" value="MMPL"/>
    <property type="match status" value="2"/>
</dbReference>
<comment type="subcellular location">
    <subcellularLocation>
        <location evidence="1">Cell membrane</location>
        <topology evidence="1">Multi-pass membrane protein</topology>
    </subcellularLocation>
</comment>
<dbReference type="SUPFAM" id="SSF82866">
    <property type="entry name" value="Multidrug efflux transporter AcrB transmembrane domain"/>
    <property type="match status" value="2"/>
</dbReference>
<dbReference type="OrthoDB" id="49344at2"/>
<feature type="transmembrane region" description="Helical" evidence="6">
    <location>
        <begin position="803"/>
        <end position="826"/>
    </location>
</feature>
<evidence type="ECO:0000256" key="2">
    <source>
        <dbReference type="ARBA" id="ARBA00022475"/>
    </source>
</evidence>
<name>A0A2X3K685_9BACT</name>
<accession>A0A2X3K685</accession>
<feature type="transmembrane region" description="Helical" evidence="6">
    <location>
        <begin position="778"/>
        <end position="797"/>
    </location>
</feature>
<feature type="transmembrane region" description="Helical" evidence="6">
    <location>
        <begin position="418"/>
        <end position="438"/>
    </location>
</feature>
<dbReference type="PANTHER" id="PTHR33406:SF13">
    <property type="entry name" value="MEMBRANE PROTEIN YDFJ"/>
    <property type="match status" value="1"/>
</dbReference>
<feature type="transmembrane region" description="Helical" evidence="6">
    <location>
        <begin position="905"/>
        <end position="928"/>
    </location>
</feature>
<reference evidence="9" key="1">
    <citation type="submission" date="2018-05" db="EMBL/GenBank/DDBJ databases">
        <authorList>
            <person name="Hao L."/>
        </authorList>
    </citation>
    <scope>NUCLEOTIDE SEQUENCE [LARGE SCALE GENOMIC DNA]</scope>
</reference>
<evidence type="ECO:0000256" key="6">
    <source>
        <dbReference type="SAM" id="Phobius"/>
    </source>
</evidence>
<dbReference type="AlphaFoldDB" id="A0A2X3K685"/>
<dbReference type="Proteomes" id="UP000249818">
    <property type="component" value="Chromosome BARAN1"/>
</dbReference>
<feature type="domain" description="SSD" evidence="7">
    <location>
        <begin position="821"/>
        <end position="926"/>
    </location>
</feature>
<evidence type="ECO:0000256" key="3">
    <source>
        <dbReference type="ARBA" id="ARBA00022692"/>
    </source>
</evidence>
<dbReference type="EMBL" id="LS483254">
    <property type="protein sequence ID" value="SQD92573.1"/>
    <property type="molecule type" value="Genomic_DNA"/>
</dbReference>
<dbReference type="PROSITE" id="PS50156">
    <property type="entry name" value="SSD"/>
    <property type="match status" value="1"/>
</dbReference>
<keyword evidence="9" id="KW-1185">Reference proteome</keyword>
<sequence>MPSPSARRPGNAPKPAKPPRLRDRLFAALATASTRWPWLIVALFVALAAMSYVYVRDFRIRTDYLDLLPQQDPLVVKFQSVEEEIASTDVIAVLLTLVSPPPDMAERERALIAAAERVIGELDLGPSSDLISASYRVGEGIVVPPELLIFRTLSPAELERLREIAREVQSQLPALPPARSFAEILATVTTAEATDPAAVRAALSELVATGHAARDLLEGILAGQELVAEAATIARAVKDRPAPQERGEPILSRDRSRLVLQIWPSRRPTESLEYNRAVSVAVQEAVARAQLGDLGVEAGITGAYAMTVEAEDTIRQDMNLVTIISTAAVFSLLFAILLKPSLCLAAIIPITLSALFTMAWAKLAVGGFNLLTVFLPALVIGLGDDFCIHILSRYVEERAHGKDVKGALAIAVRTKGGACFTAAATIAGVFGCLLLSHSRALWEMGAIMAVGILFPLAGALLLTPALVALTVRDRRPPRKRSLGSTALLHSAYRRFLRLRPGVVAVGLILTGSIVYQATQVQFKFASSDLAPVTPAVTVLSTLNREFASEVWLGDSFQFFVDRPEDIAPLEEALASHPLVQATVSVRDLLPQELLGGEISILNLPVGEVRSGVEDLGETLARWDATLGALQNLIVDLAQLEFLALLQGRPALAEALSAGSDDLIALLWELEGVDAPTERARLEEIAGDLGALEELVARVTALPPEPQLLDQILALLPAEVRSQYGTKNGRYIVEARMAPTLYQGRNLQEFLDWADGLGVERLGLPEVGARLEEYMKRDFLLSTVLAVVIIFLLVWHDFPRPSEAALALAPLAMGYVWMLAGMTLLGVQFNFTNIAISPLLIGIGIDSAVVLLHRVAEERAAGGDAVARAAATTAIPIAFSSLTTMATFAALLTARTPGLRLLGTSALLGLGFTLLWSLTFLPAAAALLVEKEEPKE</sequence>
<feature type="transmembrane region" description="Helical" evidence="6">
    <location>
        <begin position="444"/>
        <end position="471"/>
    </location>
</feature>
<dbReference type="InterPro" id="IPR000731">
    <property type="entry name" value="SSD"/>
</dbReference>
<dbReference type="RefSeq" id="WP_162297735.1">
    <property type="nucleotide sequence ID" value="NZ_LS483254.1"/>
</dbReference>
<evidence type="ECO:0000313" key="9">
    <source>
        <dbReference type="Proteomes" id="UP000249818"/>
    </source>
</evidence>
<evidence type="ECO:0000256" key="5">
    <source>
        <dbReference type="ARBA" id="ARBA00023136"/>
    </source>
</evidence>
<keyword evidence="5 6" id="KW-0472">Membrane</keyword>
<gene>
    <name evidence="8" type="ORF">BARAN1_0549</name>
</gene>
<dbReference type="InterPro" id="IPR004869">
    <property type="entry name" value="MMPL_dom"/>
</dbReference>
<feature type="transmembrane region" description="Helical" evidence="6">
    <location>
        <begin position="36"/>
        <end position="55"/>
    </location>
</feature>
<evidence type="ECO:0000256" key="1">
    <source>
        <dbReference type="ARBA" id="ARBA00004651"/>
    </source>
</evidence>
<evidence type="ECO:0000313" key="8">
    <source>
        <dbReference type="EMBL" id="SQD92573.1"/>
    </source>
</evidence>